<evidence type="ECO:0000256" key="2">
    <source>
        <dbReference type="ARBA" id="ARBA00005949"/>
    </source>
</evidence>
<dbReference type="SMART" id="SM00969">
    <property type="entry name" value="SOCS_box"/>
    <property type="match status" value="1"/>
</dbReference>
<dbReference type="SUPFAM" id="SSF158235">
    <property type="entry name" value="SOCS box-like"/>
    <property type="match status" value="1"/>
</dbReference>
<dbReference type="PANTHER" id="PTHR24136">
    <property type="entry name" value="SOWAH (DROSOPHILA) HOMOLOG"/>
    <property type="match status" value="1"/>
</dbReference>
<feature type="repeat" description="ANK" evidence="5">
    <location>
        <begin position="162"/>
        <end position="194"/>
    </location>
</feature>
<evidence type="ECO:0000256" key="5">
    <source>
        <dbReference type="PROSITE-ProRule" id="PRU00023"/>
    </source>
</evidence>
<proteinExistence type="inferred from homology"/>
<organism evidence="7 8">
    <name type="scientific">Periophthalmus magnuspinnatus</name>
    <dbReference type="NCBI Taxonomy" id="409849"/>
    <lineage>
        <taxon>Eukaryota</taxon>
        <taxon>Metazoa</taxon>
        <taxon>Chordata</taxon>
        <taxon>Craniata</taxon>
        <taxon>Vertebrata</taxon>
        <taxon>Euteleostomi</taxon>
        <taxon>Actinopterygii</taxon>
        <taxon>Neopterygii</taxon>
        <taxon>Teleostei</taxon>
        <taxon>Neoteleostei</taxon>
        <taxon>Acanthomorphata</taxon>
        <taxon>Gobiaria</taxon>
        <taxon>Gobiiformes</taxon>
        <taxon>Gobioidei</taxon>
        <taxon>Gobiidae</taxon>
        <taxon>Oxudercinae</taxon>
        <taxon>Periophthalmus</taxon>
    </lineage>
</organism>
<dbReference type="PROSITE" id="PS50088">
    <property type="entry name" value="ANK_REPEAT"/>
    <property type="match status" value="3"/>
</dbReference>
<dbReference type="Gene3D" id="1.25.40.20">
    <property type="entry name" value="Ankyrin repeat-containing domain"/>
    <property type="match status" value="1"/>
</dbReference>
<evidence type="ECO:0000256" key="3">
    <source>
        <dbReference type="ARBA" id="ARBA00022737"/>
    </source>
</evidence>
<sequence length="296" mass="32327">MSVRDKETRPDRRGPTGNAVVFSNPLMSDYESDWSQMHDAAFNGHVLTLRRLISQGVSVNLNTLDWVSPLLTACTQGHTACAKLLLENGANQINSPTVDGHTALTEACARGHEACVSVLLQHGAASTGTTLSSSPIHRAAATGQRAPLYVYLLFYGLIHIDQTGSPLQIACRHQQPNTVRKLLQLGANVNSVVSGEPALHTAVRLSCPEMVSTLLDHGADHNLRDPQGNRPLDIAPPNSQVAQLLKQECSLLNLCRVSIRRTVGKNRLSEIHDLQIPNELKHYLLHQSEPRLIKSH</sequence>
<feature type="repeat" description="ANK" evidence="5">
    <location>
        <begin position="99"/>
        <end position="124"/>
    </location>
</feature>
<dbReference type="InterPro" id="IPR002110">
    <property type="entry name" value="Ankyrin_rpt"/>
</dbReference>
<reference evidence="7" key="1">
    <citation type="submission" date="2025-08" db="UniProtKB">
        <authorList>
            <consortium name="Ensembl"/>
        </authorList>
    </citation>
    <scope>IDENTIFICATION</scope>
</reference>
<dbReference type="PANTHER" id="PTHR24136:SF17">
    <property type="entry name" value="ANKYRIN REPEAT AND SOCS BOX PROTEIN 9"/>
    <property type="match status" value="1"/>
</dbReference>
<dbReference type="Proteomes" id="UP000261520">
    <property type="component" value="Unplaced"/>
</dbReference>
<dbReference type="Ensembl" id="ENSPMGT00000006404.1">
    <property type="protein sequence ID" value="ENSPMGP00000006030.1"/>
    <property type="gene ID" value="ENSPMGG00000005063.1"/>
</dbReference>
<reference evidence="7" key="2">
    <citation type="submission" date="2025-09" db="UniProtKB">
        <authorList>
            <consortium name="Ensembl"/>
        </authorList>
    </citation>
    <scope>IDENTIFICATION</scope>
</reference>
<dbReference type="FunFam" id="1.10.750.20:FF:000001">
    <property type="entry name" value="Ankyrin repeat and SOCS box containing 1"/>
    <property type="match status" value="1"/>
</dbReference>
<dbReference type="Pfam" id="PF07525">
    <property type="entry name" value="SOCS_box"/>
    <property type="match status" value="1"/>
</dbReference>
<dbReference type="SMART" id="SM00248">
    <property type="entry name" value="ANK"/>
    <property type="match status" value="5"/>
</dbReference>
<dbReference type="PROSITE" id="PS50225">
    <property type="entry name" value="SOCS"/>
    <property type="match status" value="1"/>
</dbReference>
<evidence type="ECO:0000313" key="7">
    <source>
        <dbReference type="Ensembl" id="ENSPMGP00000006030.1"/>
    </source>
</evidence>
<feature type="repeat" description="ANK" evidence="5">
    <location>
        <begin position="194"/>
        <end position="226"/>
    </location>
</feature>
<evidence type="ECO:0000256" key="4">
    <source>
        <dbReference type="ARBA" id="ARBA00023043"/>
    </source>
</evidence>
<evidence type="ECO:0000313" key="8">
    <source>
        <dbReference type="Proteomes" id="UP000261520"/>
    </source>
</evidence>
<dbReference type="GO" id="GO:0045732">
    <property type="term" value="P:positive regulation of protein catabolic process"/>
    <property type="evidence" value="ECO:0007669"/>
    <property type="project" value="TreeGrafter"/>
</dbReference>
<dbReference type="UniPathway" id="UPA00143"/>
<name>A0A3B3ZNA7_9GOBI</name>
<dbReference type="STRING" id="409849.ENSPMGP00000006030"/>
<dbReference type="CDD" id="cd03716">
    <property type="entry name" value="SOCS_ASB_like"/>
    <property type="match status" value="1"/>
</dbReference>
<accession>A0A3B3ZNA7</accession>
<comment type="pathway">
    <text evidence="1">Protein modification; protein ubiquitination.</text>
</comment>
<evidence type="ECO:0000259" key="6">
    <source>
        <dbReference type="PROSITE" id="PS50225"/>
    </source>
</evidence>
<dbReference type="SUPFAM" id="SSF48403">
    <property type="entry name" value="Ankyrin repeat"/>
    <property type="match status" value="1"/>
</dbReference>
<feature type="domain" description="SOCS box" evidence="6">
    <location>
        <begin position="250"/>
        <end position="290"/>
    </location>
</feature>
<dbReference type="AlphaFoldDB" id="A0A3B3ZNA7"/>
<dbReference type="Pfam" id="PF12796">
    <property type="entry name" value="Ank_2"/>
    <property type="match status" value="2"/>
</dbReference>
<keyword evidence="8" id="KW-1185">Reference proteome</keyword>
<dbReference type="GO" id="GO:0016567">
    <property type="term" value="P:protein ubiquitination"/>
    <property type="evidence" value="ECO:0007669"/>
    <property type="project" value="UniProtKB-UniPathway"/>
</dbReference>
<dbReference type="InterPro" id="IPR051573">
    <property type="entry name" value="Ankyrin-SOCS_box_domain"/>
</dbReference>
<comment type="similarity">
    <text evidence="2">Belongs to the ankyrin SOCS box (ASB) family.</text>
</comment>
<protein>
    <recommendedName>
        <fullName evidence="6">SOCS box domain-containing protein</fullName>
    </recommendedName>
</protein>
<dbReference type="PROSITE" id="PS50297">
    <property type="entry name" value="ANK_REP_REGION"/>
    <property type="match status" value="3"/>
</dbReference>
<dbReference type="Gene3D" id="1.10.750.20">
    <property type="entry name" value="SOCS box"/>
    <property type="match status" value="1"/>
</dbReference>
<keyword evidence="3" id="KW-0677">Repeat</keyword>
<evidence type="ECO:0000256" key="1">
    <source>
        <dbReference type="ARBA" id="ARBA00004906"/>
    </source>
</evidence>
<keyword evidence="4 5" id="KW-0040">ANK repeat</keyword>
<dbReference type="InterPro" id="IPR001496">
    <property type="entry name" value="SOCS_box"/>
</dbReference>
<dbReference type="GO" id="GO:0035556">
    <property type="term" value="P:intracellular signal transduction"/>
    <property type="evidence" value="ECO:0007669"/>
    <property type="project" value="InterPro"/>
</dbReference>
<dbReference type="InterPro" id="IPR036770">
    <property type="entry name" value="Ankyrin_rpt-contain_sf"/>
</dbReference>
<dbReference type="InterPro" id="IPR036036">
    <property type="entry name" value="SOCS_box-like_dom_sf"/>
</dbReference>